<evidence type="ECO:0000313" key="2">
    <source>
        <dbReference type="EMBL" id="PAU84135.1"/>
    </source>
</evidence>
<gene>
    <name evidence="2" type="ORF">CK500_06785</name>
</gene>
<feature type="transmembrane region" description="Helical" evidence="1">
    <location>
        <begin position="30"/>
        <end position="51"/>
    </location>
</feature>
<keyword evidence="1" id="KW-0472">Membrane</keyword>
<protein>
    <submittedName>
        <fullName evidence="2">Uncharacterized protein</fullName>
    </submittedName>
</protein>
<dbReference type="EMBL" id="NSKC01000003">
    <property type="protein sequence ID" value="PAU84135.1"/>
    <property type="molecule type" value="Genomic_DNA"/>
</dbReference>
<comment type="caution">
    <text evidence="2">The sequence shown here is derived from an EMBL/GenBank/DDBJ whole genome shotgun (WGS) entry which is preliminary data.</text>
</comment>
<feature type="transmembrane region" description="Helical" evidence="1">
    <location>
        <begin position="7"/>
        <end position="24"/>
    </location>
</feature>
<keyword evidence="3" id="KW-1185">Reference proteome</keyword>
<sequence length="60" mass="5937">MNVSRLGRALVSVPIGFVVGFLFAPDPTGLLPIAVGAVLSAVLTPVVYVGIGKASAAESA</sequence>
<reference evidence="2 3" key="1">
    <citation type="submission" date="2017-08" db="EMBL/GenBank/DDBJ databases">
        <title>The strain WRN001 was isolated from Binhai saline alkaline soil, Tianjin, China.</title>
        <authorList>
            <person name="Liu D."/>
            <person name="Zhang G."/>
        </authorList>
    </citation>
    <scope>NUCLEOTIDE SEQUENCE [LARGE SCALE GENOMIC DNA]</scope>
    <source>
        <strain evidence="2 3">WN019</strain>
    </source>
</reference>
<organism evidence="2 3">
    <name type="scientific">Halorubrum salipaludis</name>
    <dbReference type="NCBI Taxonomy" id="2032630"/>
    <lineage>
        <taxon>Archaea</taxon>
        <taxon>Methanobacteriati</taxon>
        <taxon>Methanobacteriota</taxon>
        <taxon>Stenosarchaea group</taxon>
        <taxon>Halobacteria</taxon>
        <taxon>Halobacteriales</taxon>
        <taxon>Haloferacaceae</taxon>
        <taxon>Halorubrum</taxon>
    </lineage>
</organism>
<evidence type="ECO:0000313" key="3">
    <source>
        <dbReference type="Proteomes" id="UP000218083"/>
    </source>
</evidence>
<dbReference type="Proteomes" id="UP000218083">
    <property type="component" value="Unassembled WGS sequence"/>
</dbReference>
<proteinExistence type="predicted"/>
<keyword evidence="1" id="KW-1133">Transmembrane helix</keyword>
<accession>A0A2A2FHW2</accession>
<keyword evidence="1" id="KW-0812">Transmembrane</keyword>
<name>A0A2A2FHW2_9EURY</name>
<evidence type="ECO:0000256" key="1">
    <source>
        <dbReference type="SAM" id="Phobius"/>
    </source>
</evidence>
<dbReference type="OrthoDB" id="257315at2157"/>
<dbReference type="AlphaFoldDB" id="A0A2A2FHW2"/>